<evidence type="ECO:0000313" key="2">
    <source>
        <dbReference type="Proteomes" id="UP000032142"/>
    </source>
</evidence>
<gene>
    <name evidence="1" type="ORF">F383_26630</name>
</gene>
<dbReference type="Proteomes" id="UP000032142">
    <property type="component" value="Unassembled WGS sequence"/>
</dbReference>
<proteinExistence type="predicted"/>
<organism evidence="1 2">
    <name type="scientific">Gossypium arboreum</name>
    <name type="common">Tree cotton</name>
    <name type="synonym">Gossypium nanking</name>
    <dbReference type="NCBI Taxonomy" id="29729"/>
    <lineage>
        <taxon>Eukaryota</taxon>
        <taxon>Viridiplantae</taxon>
        <taxon>Streptophyta</taxon>
        <taxon>Embryophyta</taxon>
        <taxon>Tracheophyta</taxon>
        <taxon>Spermatophyta</taxon>
        <taxon>Magnoliopsida</taxon>
        <taxon>eudicotyledons</taxon>
        <taxon>Gunneridae</taxon>
        <taxon>Pentapetalae</taxon>
        <taxon>rosids</taxon>
        <taxon>malvids</taxon>
        <taxon>Malvales</taxon>
        <taxon>Malvaceae</taxon>
        <taxon>Malvoideae</taxon>
        <taxon>Gossypium</taxon>
    </lineage>
</organism>
<protein>
    <submittedName>
        <fullName evidence="1">Spore coat polysaccharide biosynthesis spsL</fullName>
    </submittedName>
</protein>
<dbReference type="EMBL" id="KN419622">
    <property type="protein sequence ID" value="KHG21784.1"/>
    <property type="molecule type" value="Genomic_DNA"/>
</dbReference>
<sequence>MPVSQAVWKQGIHTDLYHMAEDTPVCQALCNTTKSHARVLGRVPIREVY</sequence>
<name>A0A0B0PBU0_GOSAR</name>
<reference evidence="2" key="1">
    <citation type="submission" date="2014-09" db="EMBL/GenBank/DDBJ databases">
        <authorList>
            <person name="Mudge J."/>
            <person name="Ramaraj T."/>
            <person name="Lindquist I.E."/>
            <person name="Bharti A.K."/>
            <person name="Sundararajan A."/>
            <person name="Cameron C.T."/>
            <person name="Woodward J.E."/>
            <person name="May G.D."/>
            <person name="Brubaker C."/>
            <person name="Broadhvest J."/>
            <person name="Wilkins T.A."/>
        </authorList>
    </citation>
    <scope>NUCLEOTIDE SEQUENCE</scope>
    <source>
        <strain evidence="2">cv. AKA8401</strain>
    </source>
</reference>
<evidence type="ECO:0000313" key="1">
    <source>
        <dbReference type="EMBL" id="KHG21784.1"/>
    </source>
</evidence>
<accession>A0A0B0PBU0</accession>
<dbReference type="AlphaFoldDB" id="A0A0B0PBU0"/>
<keyword evidence="2" id="KW-1185">Reference proteome</keyword>